<feature type="binding site" evidence="5">
    <location>
        <begin position="78"/>
        <end position="79"/>
    </location>
    <ligand>
        <name>substrate</name>
    </ligand>
</feature>
<dbReference type="Proteomes" id="UP000542342">
    <property type="component" value="Unassembled WGS sequence"/>
</dbReference>
<comment type="subcellular location">
    <subcellularLocation>
        <location evidence="5">Cytoplasm</location>
    </subcellularLocation>
</comment>
<feature type="region of interest" description="Disordered" evidence="6">
    <location>
        <begin position="1"/>
        <end position="20"/>
    </location>
</feature>
<feature type="binding site" evidence="5">
    <location>
        <begin position="59"/>
        <end position="61"/>
    </location>
    <ligand>
        <name>substrate</name>
    </ligand>
</feature>
<protein>
    <recommendedName>
        <fullName evidence="5">NADPH-dependent 7-cyano-7-deazaguanine reductase</fullName>
        <ecNumber evidence="5">1.7.1.13</ecNumber>
    </recommendedName>
    <alternativeName>
        <fullName evidence="5">7-cyano-7-carbaguanine reductase</fullName>
    </alternativeName>
    <alternativeName>
        <fullName evidence="5">NADPH-dependent nitrile oxidoreductase</fullName>
    </alternativeName>
    <alternativeName>
        <fullName evidence="5">PreQ(0) reductase</fullName>
    </alternativeName>
</protein>
<dbReference type="PANTHER" id="PTHR34354">
    <property type="entry name" value="NADPH-DEPENDENT 7-CYANO-7-DEAZAGUANINE REDUCTASE"/>
    <property type="match status" value="1"/>
</dbReference>
<comment type="caution">
    <text evidence="7">The sequence shown here is derived from an EMBL/GenBank/DDBJ whole genome shotgun (WGS) entry which is preliminary data.</text>
</comment>
<dbReference type="InterPro" id="IPR029500">
    <property type="entry name" value="QueF"/>
</dbReference>
<comment type="catalytic activity">
    <reaction evidence="5">
        <text>7-aminomethyl-7-carbaguanine + 2 NADP(+) = 7-cyano-7-carbaguanine + 2 NADPH + 3 H(+)</text>
        <dbReference type="Rhea" id="RHEA:13409"/>
        <dbReference type="ChEBI" id="CHEBI:15378"/>
        <dbReference type="ChEBI" id="CHEBI:45075"/>
        <dbReference type="ChEBI" id="CHEBI:57783"/>
        <dbReference type="ChEBI" id="CHEBI:58349"/>
        <dbReference type="ChEBI" id="CHEBI:58703"/>
        <dbReference type="EC" id="1.7.1.13"/>
    </reaction>
</comment>
<dbReference type="NCBIfam" id="TIGR03139">
    <property type="entry name" value="QueF-II"/>
    <property type="match status" value="1"/>
</dbReference>
<feature type="active site" description="Thioimide intermediate" evidence="5">
    <location>
        <position position="37"/>
    </location>
</feature>
<dbReference type="Gene3D" id="3.30.1130.10">
    <property type="match status" value="1"/>
</dbReference>
<dbReference type="AlphaFoldDB" id="A0A7V9ACC4"/>
<dbReference type="HAMAP" id="MF_00818">
    <property type="entry name" value="QueF_type1"/>
    <property type="match status" value="1"/>
</dbReference>
<evidence type="ECO:0000256" key="6">
    <source>
        <dbReference type="SAM" id="MobiDB-lite"/>
    </source>
</evidence>
<dbReference type="EC" id="1.7.1.13" evidence="5"/>
<dbReference type="PIRSF" id="PIRSF027377">
    <property type="entry name" value="Nitrile_oxidored_QueF"/>
    <property type="match status" value="1"/>
</dbReference>
<dbReference type="InterPro" id="IPR050084">
    <property type="entry name" value="NADPH_dep_7-cyano-7-deazaG_red"/>
</dbReference>
<dbReference type="GO" id="GO:0005737">
    <property type="term" value="C:cytoplasm"/>
    <property type="evidence" value="ECO:0007669"/>
    <property type="project" value="UniProtKB-SubCell"/>
</dbReference>
<dbReference type="EMBL" id="JACEFB010000009">
    <property type="protein sequence ID" value="MBA2226898.1"/>
    <property type="molecule type" value="Genomic_DNA"/>
</dbReference>
<comment type="function">
    <text evidence="5">Catalyzes the NADPH-dependent reduction of 7-cyano-7-deazaguanine (preQ0) to 7-aminomethyl-7-deazaguanine (preQ1).</text>
</comment>
<dbReference type="RefSeq" id="WP_194538407.1">
    <property type="nucleotide sequence ID" value="NZ_JACEFB010000009.1"/>
</dbReference>
<keyword evidence="3 5" id="KW-0521">NADP</keyword>
<accession>A0A7V9ACC4</accession>
<evidence type="ECO:0000256" key="4">
    <source>
        <dbReference type="ARBA" id="ARBA00023002"/>
    </source>
</evidence>
<evidence type="ECO:0000256" key="5">
    <source>
        <dbReference type="HAMAP-Rule" id="MF_00818"/>
    </source>
</evidence>
<sequence>MEPTATPSADQLETFPNPRPGRDYTIEIVCPEFTSVCPKTGQPDFGTIIFTYVPDQWCVELKSLKLYLQRYRNMGIFYEQVTNRLLDDFVAACQPRRCTVVSKWTPRGGITTTVTCHYEREQPASSSPAGGATPSTSPG</sequence>
<dbReference type="SUPFAM" id="SSF55620">
    <property type="entry name" value="Tetrahydrobiopterin biosynthesis enzymes-like"/>
    <property type="match status" value="1"/>
</dbReference>
<gene>
    <name evidence="5 7" type="primary">queF</name>
    <name evidence="7" type="ORF">H0921_12065</name>
</gene>
<evidence type="ECO:0000313" key="8">
    <source>
        <dbReference type="Proteomes" id="UP000542342"/>
    </source>
</evidence>
<dbReference type="PANTHER" id="PTHR34354:SF1">
    <property type="entry name" value="NADPH-DEPENDENT 7-CYANO-7-DEAZAGUANINE REDUCTASE"/>
    <property type="match status" value="1"/>
</dbReference>
<organism evidence="7 8">
    <name type="scientific">Thermogemmata fonticola</name>
    <dbReference type="NCBI Taxonomy" id="2755323"/>
    <lineage>
        <taxon>Bacteria</taxon>
        <taxon>Pseudomonadati</taxon>
        <taxon>Planctomycetota</taxon>
        <taxon>Planctomycetia</taxon>
        <taxon>Gemmatales</taxon>
        <taxon>Gemmataceae</taxon>
        <taxon>Thermogemmata</taxon>
    </lineage>
</organism>
<evidence type="ECO:0000256" key="3">
    <source>
        <dbReference type="ARBA" id="ARBA00022857"/>
    </source>
</evidence>
<comment type="similarity">
    <text evidence="5">Belongs to the GTP cyclohydrolase I family. QueF type 1 subfamily.</text>
</comment>
<dbReference type="GO" id="GO:0008616">
    <property type="term" value="P:tRNA queuosine(34) biosynthetic process"/>
    <property type="evidence" value="ECO:0007669"/>
    <property type="project" value="UniProtKB-UniRule"/>
</dbReference>
<dbReference type="InterPro" id="IPR043133">
    <property type="entry name" value="GTP-CH-I_C/QueF"/>
</dbReference>
<evidence type="ECO:0000313" key="7">
    <source>
        <dbReference type="EMBL" id="MBA2226898.1"/>
    </source>
</evidence>
<keyword evidence="2 5" id="KW-0671">Queuosine biosynthesis</keyword>
<keyword evidence="4 5" id="KW-0560">Oxidoreductase</keyword>
<evidence type="ECO:0000256" key="2">
    <source>
        <dbReference type="ARBA" id="ARBA00022785"/>
    </source>
</evidence>
<evidence type="ECO:0000256" key="1">
    <source>
        <dbReference type="ARBA" id="ARBA00022490"/>
    </source>
</evidence>
<name>A0A7V9ACC4_9BACT</name>
<dbReference type="GO" id="GO:0033739">
    <property type="term" value="F:preQ1 synthase activity"/>
    <property type="evidence" value="ECO:0007669"/>
    <property type="project" value="UniProtKB-UniRule"/>
</dbReference>
<keyword evidence="1 5" id="KW-0963">Cytoplasm</keyword>
<feature type="active site" description="Proton donor" evidence="5">
    <location>
        <position position="44"/>
    </location>
</feature>
<dbReference type="UniPathway" id="UPA00392"/>
<feature type="compositionally biased region" description="Polar residues" evidence="6">
    <location>
        <begin position="1"/>
        <end position="11"/>
    </location>
</feature>
<dbReference type="Pfam" id="PF14489">
    <property type="entry name" value="QueF"/>
    <property type="match status" value="1"/>
</dbReference>
<proteinExistence type="inferred from homology"/>
<keyword evidence="8" id="KW-1185">Reference proteome</keyword>
<dbReference type="InterPro" id="IPR016856">
    <property type="entry name" value="QueF_type1"/>
</dbReference>
<reference evidence="7 8" key="1">
    <citation type="submission" date="2020-07" db="EMBL/GenBank/DDBJ databases">
        <title>Thermogemmata thermophila gen. nov., sp. nov., a novel moderate thermophilic planctomycete from a Kamchatka hot spring.</title>
        <authorList>
            <person name="Elcheninov A.G."/>
            <person name="Podosokorskaya O.A."/>
            <person name="Kovaleva O.L."/>
            <person name="Novikov A."/>
            <person name="Bonch-Osmolovskaya E.A."/>
            <person name="Toshchakov S.V."/>
            <person name="Kublanov I.V."/>
        </authorList>
    </citation>
    <scope>NUCLEOTIDE SEQUENCE [LARGE SCALE GENOMIC DNA]</scope>
    <source>
        <strain evidence="7 8">2918</strain>
    </source>
</reference>
<comment type="pathway">
    <text evidence="5">tRNA modification; tRNA-queuosine biosynthesis.</text>
</comment>